<dbReference type="GO" id="GO:0005886">
    <property type="term" value="C:plasma membrane"/>
    <property type="evidence" value="ECO:0007669"/>
    <property type="project" value="TreeGrafter"/>
</dbReference>
<feature type="compositionally biased region" description="Basic residues" evidence="7">
    <location>
        <begin position="460"/>
        <end position="473"/>
    </location>
</feature>
<evidence type="ECO:0000313" key="11">
    <source>
        <dbReference type="RefSeq" id="XP_031554541.1"/>
    </source>
</evidence>
<feature type="transmembrane region" description="Helical" evidence="8">
    <location>
        <begin position="320"/>
        <end position="343"/>
    </location>
</feature>
<keyword evidence="4" id="KW-0677">Repeat</keyword>
<accession>A0A6P8HFH8</accession>
<dbReference type="Gene3D" id="1.20.1070.10">
    <property type="entry name" value="Rhodopsin 7-helix transmembrane proteins"/>
    <property type="match status" value="1"/>
</dbReference>
<dbReference type="PRINTS" id="PR00237">
    <property type="entry name" value="GPCRRHODOPSN"/>
</dbReference>
<dbReference type="PANTHER" id="PTHR24372">
    <property type="entry name" value="GLYCOPROTEIN HORMONE RECEPTOR"/>
    <property type="match status" value="1"/>
</dbReference>
<sequence>MNLSGNTDLDLSLLNFTNMFPRLTVLDVSGIPNWLNSSHVKETLGMLQVIRGTPLDGQCLRCFLKKNSNTLNISLAAGPWMNAEPMKPPLQKYSGCYGNILYFKDQYYLNFQRLGYDISCQSVDFRCFNGYSKLSFFHNYNVEPLNRCWDQMNQSSGFLFVLATVAITLNLTVVIATVRSKVLRDNVAQFLVSNVAMGDMFMSFYLLLITTTRASVTYREMMDLLRTPFCYFVGFVNVMSQGISAFSSFVVSVERYLAVVYCMDPNIRIFPHVAKCCLAIVVFISFVFSILPFTVLSSVYVPDSHCTPVSEPTSGAIEYMTIPGGLVMIAYFLTLPMYTHMYISVRSSSQVVGIQREGRVARKIALIVFSNMAFFLLPLLFLTLVNYTALGDIFTMMEKGIFWKTFMYYSFATNACLNPILFAFRNEKFRQELKRQLHLTPITRVGLVQPPSHITEKTSKGHQNKSKTTRVVE</sequence>
<keyword evidence="3 8" id="KW-0812">Transmembrane</keyword>
<dbReference type="RefSeq" id="XP_031554541.1">
    <property type="nucleotide sequence ID" value="XM_031698681.1"/>
</dbReference>
<feature type="region of interest" description="Disordered" evidence="7">
    <location>
        <begin position="452"/>
        <end position="473"/>
    </location>
</feature>
<dbReference type="FunCoup" id="A0A6P8HFH8">
    <property type="interactions" value="314"/>
</dbReference>
<comment type="subcellular location">
    <subcellularLocation>
        <location evidence="1">Membrane</location>
    </subcellularLocation>
</comment>
<evidence type="ECO:0000256" key="2">
    <source>
        <dbReference type="ARBA" id="ARBA00022614"/>
    </source>
</evidence>
<evidence type="ECO:0000256" key="3">
    <source>
        <dbReference type="ARBA" id="ARBA00022692"/>
    </source>
</evidence>
<feature type="transmembrane region" description="Helical" evidence="8">
    <location>
        <begin position="273"/>
        <end position="300"/>
    </location>
</feature>
<evidence type="ECO:0000256" key="6">
    <source>
        <dbReference type="ARBA" id="ARBA00023136"/>
    </source>
</evidence>
<dbReference type="KEGG" id="aten:116291510"/>
<dbReference type="GO" id="GO:0007189">
    <property type="term" value="P:adenylate cyclase-activating G protein-coupled receptor signaling pathway"/>
    <property type="evidence" value="ECO:0007669"/>
    <property type="project" value="TreeGrafter"/>
</dbReference>
<evidence type="ECO:0000256" key="1">
    <source>
        <dbReference type="ARBA" id="ARBA00004370"/>
    </source>
</evidence>
<feature type="transmembrane region" description="Helical" evidence="8">
    <location>
        <begin position="364"/>
        <end position="386"/>
    </location>
</feature>
<dbReference type="GO" id="GO:0009755">
    <property type="term" value="P:hormone-mediated signaling pathway"/>
    <property type="evidence" value="ECO:0007669"/>
    <property type="project" value="TreeGrafter"/>
</dbReference>
<gene>
    <name evidence="11" type="primary">LOC116291510</name>
</gene>
<feature type="transmembrane region" description="Helical" evidence="8">
    <location>
        <begin position="406"/>
        <end position="424"/>
    </location>
</feature>
<dbReference type="InParanoid" id="A0A6P8HFH8"/>
<dbReference type="Proteomes" id="UP000515163">
    <property type="component" value="Unplaced"/>
</dbReference>
<dbReference type="SUPFAM" id="SSF81321">
    <property type="entry name" value="Family A G protein-coupled receptor-like"/>
    <property type="match status" value="1"/>
</dbReference>
<dbReference type="GO" id="GO:0008528">
    <property type="term" value="F:G protein-coupled peptide receptor activity"/>
    <property type="evidence" value="ECO:0007669"/>
    <property type="project" value="TreeGrafter"/>
</dbReference>
<keyword evidence="6 8" id="KW-0472">Membrane</keyword>
<feature type="transmembrane region" description="Helical" evidence="8">
    <location>
        <begin position="157"/>
        <end position="178"/>
    </location>
</feature>
<dbReference type="InterPro" id="IPR017452">
    <property type="entry name" value="GPCR_Rhodpsn_7TM"/>
</dbReference>
<organism evidence="10 11">
    <name type="scientific">Actinia tenebrosa</name>
    <name type="common">Australian red waratah sea anemone</name>
    <dbReference type="NCBI Taxonomy" id="6105"/>
    <lineage>
        <taxon>Eukaryota</taxon>
        <taxon>Metazoa</taxon>
        <taxon>Cnidaria</taxon>
        <taxon>Anthozoa</taxon>
        <taxon>Hexacorallia</taxon>
        <taxon>Actiniaria</taxon>
        <taxon>Actiniidae</taxon>
        <taxon>Actinia</taxon>
    </lineage>
</organism>
<evidence type="ECO:0000256" key="8">
    <source>
        <dbReference type="SAM" id="Phobius"/>
    </source>
</evidence>
<feature type="domain" description="G-protein coupled receptors family 1 profile" evidence="9">
    <location>
        <begin position="169"/>
        <end position="422"/>
    </location>
</feature>
<dbReference type="InterPro" id="IPR000276">
    <property type="entry name" value="GPCR_Rhodpsn"/>
</dbReference>
<keyword evidence="10" id="KW-1185">Reference proteome</keyword>
<feature type="transmembrane region" description="Helical" evidence="8">
    <location>
        <begin position="190"/>
        <end position="211"/>
    </location>
</feature>
<evidence type="ECO:0000256" key="5">
    <source>
        <dbReference type="ARBA" id="ARBA00022989"/>
    </source>
</evidence>
<evidence type="ECO:0000259" key="9">
    <source>
        <dbReference type="PROSITE" id="PS50262"/>
    </source>
</evidence>
<dbReference type="AlphaFoldDB" id="A0A6P8HFH8"/>
<dbReference type="PROSITE" id="PS50262">
    <property type="entry name" value="G_PROTEIN_RECEP_F1_2"/>
    <property type="match status" value="1"/>
</dbReference>
<name>A0A6P8HFH8_ACTTE</name>
<protein>
    <submittedName>
        <fullName evidence="11">Follicle-stimulating hormone receptor-like</fullName>
    </submittedName>
</protein>
<dbReference type="Pfam" id="PF00001">
    <property type="entry name" value="7tm_1"/>
    <property type="match status" value="1"/>
</dbReference>
<keyword evidence="2" id="KW-0433">Leucine-rich repeat</keyword>
<evidence type="ECO:0000256" key="4">
    <source>
        <dbReference type="ARBA" id="ARBA00022737"/>
    </source>
</evidence>
<evidence type="ECO:0000313" key="10">
    <source>
        <dbReference type="Proteomes" id="UP000515163"/>
    </source>
</evidence>
<keyword evidence="5 8" id="KW-1133">Transmembrane helix</keyword>
<dbReference type="OrthoDB" id="5971428at2759"/>
<reference evidence="11" key="1">
    <citation type="submission" date="2025-08" db="UniProtKB">
        <authorList>
            <consortium name="RefSeq"/>
        </authorList>
    </citation>
    <scope>IDENTIFICATION</scope>
    <source>
        <tissue evidence="11">Tentacle</tissue>
    </source>
</reference>
<dbReference type="PANTHER" id="PTHR24372:SF77">
    <property type="entry name" value="G-PROTEIN COUPLED RECEPTORS FAMILY 1 PROFILE DOMAIN-CONTAINING PROTEIN"/>
    <property type="match status" value="1"/>
</dbReference>
<proteinExistence type="predicted"/>
<dbReference type="GeneID" id="116291510"/>
<evidence type="ECO:0000256" key="7">
    <source>
        <dbReference type="SAM" id="MobiDB-lite"/>
    </source>
</evidence>